<keyword evidence="4" id="KW-0325">Glycoprotein</keyword>
<comment type="catalytic activity">
    <reaction evidence="6">
        <text>L-seryl-[protein] + ATP = O-phospho-L-seryl-[protein] + ADP + H(+)</text>
        <dbReference type="Rhea" id="RHEA:17989"/>
        <dbReference type="Rhea" id="RHEA-COMP:9863"/>
        <dbReference type="Rhea" id="RHEA-COMP:11604"/>
        <dbReference type="ChEBI" id="CHEBI:15378"/>
        <dbReference type="ChEBI" id="CHEBI:29999"/>
        <dbReference type="ChEBI" id="CHEBI:30616"/>
        <dbReference type="ChEBI" id="CHEBI:83421"/>
        <dbReference type="ChEBI" id="CHEBI:456216"/>
        <dbReference type="EC" id="2.7.11.1"/>
    </reaction>
</comment>
<dbReference type="InterPro" id="IPR032872">
    <property type="entry name" value="WAK_assoc_C"/>
</dbReference>
<dbReference type="PANTHER" id="PTHR33138:SF79">
    <property type="entry name" value="WALL-ASSOCIATED RECEPTOR KINASE GALACTURONAN-BINDING DOMAIN-CONTAINING PROTEIN"/>
    <property type="match status" value="1"/>
</dbReference>
<dbReference type="EMBL" id="CAXHTB010000016">
    <property type="protein sequence ID" value="CAL0322239.1"/>
    <property type="molecule type" value="Genomic_DNA"/>
</dbReference>
<keyword evidence="3" id="KW-0732">Signal</keyword>
<keyword evidence="10" id="KW-1185">Reference proteome</keyword>
<dbReference type="Pfam" id="PF14380">
    <property type="entry name" value="WAK_assoc"/>
    <property type="match status" value="1"/>
</dbReference>
<gene>
    <name evidence="9" type="ORF">LLUT_LOCUS23299</name>
</gene>
<dbReference type="GO" id="GO:0030247">
    <property type="term" value="F:polysaccharide binding"/>
    <property type="evidence" value="ECO:0007669"/>
    <property type="project" value="InterPro"/>
</dbReference>
<comment type="catalytic activity">
    <reaction evidence="5">
        <text>L-threonyl-[protein] + ATP = O-phospho-L-threonyl-[protein] + ADP + H(+)</text>
        <dbReference type="Rhea" id="RHEA:46608"/>
        <dbReference type="Rhea" id="RHEA-COMP:11060"/>
        <dbReference type="Rhea" id="RHEA-COMP:11605"/>
        <dbReference type="ChEBI" id="CHEBI:15378"/>
        <dbReference type="ChEBI" id="CHEBI:30013"/>
        <dbReference type="ChEBI" id="CHEBI:30616"/>
        <dbReference type="ChEBI" id="CHEBI:61977"/>
        <dbReference type="ChEBI" id="CHEBI:456216"/>
        <dbReference type="EC" id="2.7.11.1"/>
    </reaction>
</comment>
<evidence type="ECO:0000313" key="9">
    <source>
        <dbReference type="EMBL" id="CAL0322239.1"/>
    </source>
</evidence>
<name>A0AAV1XMC5_LUPLU</name>
<evidence type="ECO:0000256" key="3">
    <source>
        <dbReference type="ARBA" id="ARBA00022729"/>
    </source>
</evidence>
<evidence type="ECO:0000313" key="10">
    <source>
        <dbReference type="Proteomes" id="UP001497480"/>
    </source>
</evidence>
<dbReference type="EC" id="2.7.11.1" evidence="2"/>
<evidence type="ECO:0000256" key="5">
    <source>
        <dbReference type="ARBA" id="ARBA00047899"/>
    </source>
</evidence>
<dbReference type="InterPro" id="IPR025287">
    <property type="entry name" value="WAK_GUB"/>
</dbReference>
<evidence type="ECO:0000259" key="8">
    <source>
        <dbReference type="Pfam" id="PF14380"/>
    </source>
</evidence>
<evidence type="ECO:0000256" key="2">
    <source>
        <dbReference type="ARBA" id="ARBA00012513"/>
    </source>
</evidence>
<dbReference type="Proteomes" id="UP001497480">
    <property type="component" value="Unassembled WGS sequence"/>
</dbReference>
<protein>
    <recommendedName>
        <fullName evidence="2">non-specific serine/threonine protein kinase</fullName>
        <ecNumber evidence="2">2.7.11.1</ecNumber>
    </recommendedName>
</protein>
<comment type="subcellular location">
    <subcellularLocation>
        <location evidence="1">Membrane</location>
        <topology evidence="1">Single-pass membrane protein</topology>
    </subcellularLocation>
</comment>
<organism evidence="9 10">
    <name type="scientific">Lupinus luteus</name>
    <name type="common">European yellow lupine</name>
    <dbReference type="NCBI Taxonomy" id="3873"/>
    <lineage>
        <taxon>Eukaryota</taxon>
        <taxon>Viridiplantae</taxon>
        <taxon>Streptophyta</taxon>
        <taxon>Embryophyta</taxon>
        <taxon>Tracheophyta</taxon>
        <taxon>Spermatophyta</taxon>
        <taxon>Magnoliopsida</taxon>
        <taxon>eudicotyledons</taxon>
        <taxon>Gunneridae</taxon>
        <taxon>Pentapetalae</taxon>
        <taxon>rosids</taxon>
        <taxon>fabids</taxon>
        <taxon>Fabales</taxon>
        <taxon>Fabaceae</taxon>
        <taxon>Papilionoideae</taxon>
        <taxon>50 kb inversion clade</taxon>
        <taxon>genistoids sensu lato</taxon>
        <taxon>core genistoids</taxon>
        <taxon>Genisteae</taxon>
        <taxon>Lupinus</taxon>
    </lineage>
</organism>
<evidence type="ECO:0000256" key="1">
    <source>
        <dbReference type="ARBA" id="ARBA00004167"/>
    </source>
</evidence>
<dbReference type="PANTHER" id="PTHR33138">
    <property type="entry name" value="OS01G0690200 PROTEIN"/>
    <property type="match status" value="1"/>
</dbReference>
<evidence type="ECO:0000256" key="4">
    <source>
        <dbReference type="ARBA" id="ARBA00023180"/>
    </source>
</evidence>
<reference evidence="9 10" key="1">
    <citation type="submission" date="2024-03" db="EMBL/GenBank/DDBJ databases">
        <authorList>
            <person name="Martinez-Hernandez J."/>
        </authorList>
    </citation>
    <scope>NUCLEOTIDE SEQUENCE [LARGE SCALE GENOMIC DNA]</scope>
</reference>
<dbReference type="AlphaFoldDB" id="A0AAV1XMC5"/>
<dbReference type="Pfam" id="PF13947">
    <property type="entry name" value="GUB_WAK_bind"/>
    <property type="match status" value="1"/>
</dbReference>
<dbReference type="GO" id="GO:0016020">
    <property type="term" value="C:membrane"/>
    <property type="evidence" value="ECO:0007669"/>
    <property type="project" value="UniProtKB-SubCell"/>
</dbReference>
<feature type="domain" description="Wall-associated receptor kinase galacturonan-binding" evidence="7">
    <location>
        <begin position="20"/>
        <end position="83"/>
    </location>
</feature>
<comment type="caution">
    <text evidence="9">The sequence shown here is derived from an EMBL/GenBank/DDBJ whole genome shotgun (WGS) entry which is preliminary data.</text>
</comment>
<sequence length="307" mass="34249">MIIPTYFSSDPAEGYYYSACAPFSCGNLSDISYPFWNTNQPDYCGHPKFKVDCQQDNLTIDIMSQKFDIIGINQTTQIMKIARLDLWVDLSCSKDYTTFNLDFPFFNYTTNDDYTTLFYDCDPPSYYSSPMNGAYALTFPCSIDGDHYAYLVLSTNLGNNFISLGCKNNTTVPVLKEAELSLMKDGITLGPEYVLNEGFEVGWMGVNKDQCDSCIKSSGRCGHNNNASFICLCPNVEKTYDGGNICGITSSQSPLPALDHPFQLPKPNSIGSHQATRYGTPLETGDLHVEISTKKCLSKRELKNYGY</sequence>
<feature type="domain" description="Wall-associated receptor kinase C-terminal" evidence="8">
    <location>
        <begin position="163"/>
        <end position="235"/>
    </location>
</feature>
<evidence type="ECO:0000259" key="7">
    <source>
        <dbReference type="Pfam" id="PF13947"/>
    </source>
</evidence>
<evidence type="ECO:0000256" key="6">
    <source>
        <dbReference type="ARBA" id="ARBA00048679"/>
    </source>
</evidence>
<accession>A0AAV1XMC5</accession>
<proteinExistence type="predicted"/>
<dbReference type="GO" id="GO:0004674">
    <property type="term" value="F:protein serine/threonine kinase activity"/>
    <property type="evidence" value="ECO:0007669"/>
    <property type="project" value="UniProtKB-EC"/>
</dbReference>